<dbReference type="SUPFAM" id="SSF53335">
    <property type="entry name" value="S-adenosyl-L-methionine-dependent methyltransferases"/>
    <property type="match status" value="1"/>
</dbReference>
<evidence type="ECO:0000313" key="4">
    <source>
        <dbReference type="Proteomes" id="UP001558353"/>
    </source>
</evidence>
<accession>A0ABV3UUS9</accession>
<name>A0ABV3UUS9_9CORY</name>
<dbReference type="Gene3D" id="3.40.50.150">
    <property type="entry name" value="Vaccinia Virus protein VP39"/>
    <property type="match status" value="1"/>
</dbReference>
<protein>
    <submittedName>
        <fullName evidence="3">N-6 DNA methylase</fullName>
    </submittedName>
</protein>
<evidence type="ECO:0000313" key="3">
    <source>
        <dbReference type="EMBL" id="MEX3528942.1"/>
    </source>
</evidence>
<sequence>MTAILATSPAMTRFSASAVTRVIKQLTCSTKAGTRRRWLEAVAARTTTLRPDLADGLLRILGCTPAATDVLEGLTIGEVGVCYEALMATMDAGSRKSAGQYFTPDDAARFMAQRAVDFPEGMWLDPCCGVGNLAWHLTSVQQDKAAFVRDHLTLIDQDETALRTAVVMIGAEYLGYGDLDGLAMLENRAHRRDFLAQRRLPEHDFVIVNPPYARAPERPGMLTGRTRDLFAFFMEKIAFISKGFISVTPASYLAAPKFQVLRDVIETETRGGDVFVFDNVPDTLFRGYKFGSANTSKTNFVRAAITVCRPDADGWNITPIIRWRSASRERMLAGCPHLLAPRQIGPDGEWAKLVPGMTGVWQRLEAVDRTLDDLVVPGQTPYSLTVATTPRYYISAAYRQLDRGSKAVLHFATEHDRDLAAIVLNSSLPYVWWRALDGGVTLPRRVLRSLPIPDIDVPAELVERLQLDEELSLVTKLNAGKINENVKRPADLIADLNALVLPDAPDLSLLYSEDMFPAQ</sequence>
<feature type="domain" description="DNA methylase adenine-specific" evidence="2">
    <location>
        <begin position="79"/>
        <end position="213"/>
    </location>
</feature>
<keyword evidence="1" id="KW-0680">Restriction system</keyword>
<evidence type="ECO:0000256" key="1">
    <source>
        <dbReference type="ARBA" id="ARBA00022747"/>
    </source>
</evidence>
<organism evidence="3 4">
    <name type="scientific">Corynebacterium xerosis</name>
    <dbReference type="NCBI Taxonomy" id="1725"/>
    <lineage>
        <taxon>Bacteria</taxon>
        <taxon>Bacillati</taxon>
        <taxon>Actinomycetota</taxon>
        <taxon>Actinomycetes</taxon>
        <taxon>Mycobacteriales</taxon>
        <taxon>Corynebacteriaceae</taxon>
        <taxon>Corynebacterium</taxon>
    </lineage>
</organism>
<dbReference type="GO" id="GO:0008168">
    <property type="term" value="F:methyltransferase activity"/>
    <property type="evidence" value="ECO:0007669"/>
    <property type="project" value="UniProtKB-KW"/>
</dbReference>
<dbReference type="InterPro" id="IPR029063">
    <property type="entry name" value="SAM-dependent_MTases_sf"/>
</dbReference>
<keyword evidence="4" id="KW-1185">Reference proteome</keyword>
<reference evidence="3 4" key="1">
    <citation type="journal article" date="2024" name="Fungal Genet. Biol.">
        <title>The porcine skin microbiome exhibits broad fungal antagonism.</title>
        <authorList>
            <person name="De La Cruz K.F."/>
            <person name="Townsend E.C."/>
            <person name="Alex Cheong J.Z."/>
            <person name="Salamzade R."/>
            <person name="Liu A."/>
            <person name="Sandstrom S."/>
            <person name="Davila E."/>
            <person name="Huang L."/>
            <person name="Xu K.H."/>
            <person name="Wu S.Y."/>
            <person name="Meudt J.J."/>
            <person name="Shanmuganayagam D."/>
            <person name="Gibson A.L.F."/>
            <person name="Kalan L.R."/>
        </authorList>
    </citation>
    <scope>NUCLEOTIDE SEQUENCE [LARGE SCALE GENOMIC DNA]</scope>
    <source>
        <strain evidence="3 4">LK2569</strain>
    </source>
</reference>
<comment type="caution">
    <text evidence="3">The sequence shown here is derived from an EMBL/GenBank/DDBJ whole genome shotgun (WGS) entry which is preliminary data.</text>
</comment>
<dbReference type="GO" id="GO:0032259">
    <property type="term" value="P:methylation"/>
    <property type="evidence" value="ECO:0007669"/>
    <property type="project" value="UniProtKB-KW"/>
</dbReference>
<dbReference type="InterPro" id="IPR003356">
    <property type="entry name" value="DNA_methylase_A-5"/>
</dbReference>
<dbReference type="PRINTS" id="PR00507">
    <property type="entry name" value="N12N6MTFRASE"/>
</dbReference>
<proteinExistence type="predicted"/>
<dbReference type="Proteomes" id="UP001558353">
    <property type="component" value="Unassembled WGS sequence"/>
</dbReference>
<keyword evidence="3" id="KW-0489">Methyltransferase</keyword>
<dbReference type="RefSeq" id="WP_368522557.1">
    <property type="nucleotide sequence ID" value="NZ_JAYWMA010000007.1"/>
</dbReference>
<dbReference type="InterPro" id="IPR002052">
    <property type="entry name" value="DNA_methylase_N6_adenine_CS"/>
</dbReference>
<gene>
    <name evidence="3" type="ORF">VVR64_07685</name>
</gene>
<keyword evidence="3" id="KW-0808">Transferase</keyword>
<dbReference type="Pfam" id="PF02384">
    <property type="entry name" value="N6_Mtase"/>
    <property type="match status" value="1"/>
</dbReference>
<dbReference type="PROSITE" id="PS00092">
    <property type="entry name" value="N6_MTASE"/>
    <property type="match status" value="1"/>
</dbReference>
<dbReference type="EMBL" id="JAYWMA010000007">
    <property type="protein sequence ID" value="MEX3528942.1"/>
    <property type="molecule type" value="Genomic_DNA"/>
</dbReference>
<evidence type="ECO:0000259" key="2">
    <source>
        <dbReference type="Pfam" id="PF02384"/>
    </source>
</evidence>